<proteinExistence type="predicted"/>
<feature type="chain" id="PRO_5043393922" description="Fibronectin type-III domain-containing protein" evidence="2">
    <location>
        <begin position="22"/>
        <end position="173"/>
    </location>
</feature>
<dbReference type="InterPro" id="IPR003961">
    <property type="entry name" value="FN3_dom"/>
</dbReference>
<dbReference type="PANTHER" id="PTHR20859:SF89">
    <property type="entry name" value="INTERFERON LAMBDA RECEPTOR 1 PRECURSOR"/>
    <property type="match status" value="1"/>
</dbReference>
<name>A0AAV3AXB5_PYXAD</name>
<organism evidence="4 5">
    <name type="scientific">Pyxicephalus adspersus</name>
    <name type="common">African bullfrog</name>
    <dbReference type="NCBI Taxonomy" id="30357"/>
    <lineage>
        <taxon>Eukaryota</taxon>
        <taxon>Metazoa</taxon>
        <taxon>Chordata</taxon>
        <taxon>Craniata</taxon>
        <taxon>Vertebrata</taxon>
        <taxon>Euteleostomi</taxon>
        <taxon>Amphibia</taxon>
        <taxon>Batrachia</taxon>
        <taxon>Anura</taxon>
        <taxon>Neobatrachia</taxon>
        <taxon>Ranoidea</taxon>
        <taxon>Pyxicephalidae</taxon>
        <taxon>Pyxicephalinae</taxon>
        <taxon>Pyxicephalus</taxon>
    </lineage>
</organism>
<dbReference type="SUPFAM" id="SSF49265">
    <property type="entry name" value="Fibronectin type III"/>
    <property type="match status" value="1"/>
</dbReference>
<dbReference type="Pfam" id="PF01108">
    <property type="entry name" value="Tissue_fac"/>
    <property type="match status" value="1"/>
</dbReference>
<dbReference type="PANTHER" id="PTHR20859">
    <property type="entry name" value="INTERFERON/INTERLEUKIN RECEPTOR"/>
    <property type="match status" value="1"/>
</dbReference>
<evidence type="ECO:0000256" key="1">
    <source>
        <dbReference type="SAM" id="Phobius"/>
    </source>
</evidence>
<protein>
    <recommendedName>
        <fullName evidence="3">Fibronectin type-III domain-containing protein</fullName>
    </recommendedName>
</protein>
<dbReference type="Gene3D" id="2.60.40.10">
    <property type="entry name" value="Immunoglobulins"/>
    <property type="match status" value="1"/>
</dbReference>
<feature type="transmembrane region" description="Helical" evidence="1">
    <location>
        <begin position="127"/>
        <end position="153"/>
    </location>
</feature>
<feature type="domain" description="Fibronectin type-III" evidence="3">
    <location>
        <begin position="9"/>
        <end position="107"/>
    </location>
</feature>
<dbReference type="CDD" id="cd00063">
    <property type="entry name" value="FN3"/>
    <property type="match status" value="1"/>
</dbReference>
<comment type="caution">
    <text evidence="4">The sequence shown here is derived from an EMBL/GenBank/DDBJ whole genome shotgun (WGS) entry which is preliminary data.</text>
</comment>
<dbReference type="InterPro" id="IPR013783">
    <property type="entry name" value="Ig-like_fold"/>
</dbReference>
<evidence type="ECO:0000259" key="3">
    <source>
        <dbReference type="Pfam" id="PF01108"/>
    </source>
</evidence>
<evidence type="ECO:0000256" key="2">
    <source>
        <dbReference type="SAM" id="SignalP"/>
    </source>
</evidence>
<keyword evidence="5" id="KW-1185">Reference proteome</keyword>
<keyword evidence="2" id="KW-0732">Signal</keyword>
<gene>
    <name evidence="4" type="ORF">GDO54_001264</name>
</gene>
<dbReference type="AlphaFoldDB" id="A0AAV3AXB5"/>
<keyword evidence="1" id="KW-0812">Transmembrane</keyword>
<dbReference type="InterPro" id="IPR050650">
    <property type="entry name" value="Type-II_Cytokine-TF_Rcpt"/>
</dbReference>
<dbReference type="InterPro" id="IPR036116">
    <property type="entry name" value="FN3_sf"/>
</dbReference>
<feature type="signal peptide" evidence="2">
    <location>
        <begin position="1"/>
        <end position="21"/>
    </location>
</feature>
<dbReference type="Proteomes" id="UP001181693">
    <property type="component" value="Unassembled WGS sequence"/>
</dbReference>
<evidence type="ECO:0000313" key="5">
    <source>
        <dbReference type="Proteomes" id="UP001181693"/>
    </source>
</evidence>
<sequence>MRTMQEWTLLVIFGILYCVSGKLHQPLNIKTESRNFSLFLTWLPAPENPPNVTYTVRYMLVMAEKWQAVKKCRTTFATECDLTCALIQNFSNLHRVQVRAVSVSQEKSSWVLLDNITYMFTDQNHHLLPLVGLPVILLVFVIVSAIFTILHVINLKATIPKSLVSCVLSRKLL</sequence>
<reference evidence="4" key="1">
    <citation type="thesis" date="2020" institute="ProQuest LLC" country="789 East Eisenhower Parkway, Ann Arbor, MI, USA">
        <title>Comparative Genomics and Chromosome Evolution.</title>
        <authorList>
            <person name="Mudd A.B."/>
        </authorList>
    </citation>
    <scope>NUCLEOTIDE SEQUENCE</scope>
    <source>
        <strain evidence="4">1538</strain>
        <tissue evidence="4">Blood</tissue>
    </source>
</reference>
<evidence type="ECO:0000313" key="4">
    <source>
        <dbReference type="EMBL" id="DBA33611.1"/>
    </source>
</evidence>
<keyword evidence="1" id="KW-0472">Membrane</keyword>
<accession>A0AAV3AXB5</accession>
<keyword evidence="1" id="KW-1133">Transmembrane helix</keyword>
<dbReference type="GO" id="GO:0004896">
    <property type="term" value="F:cytokine receptor activity"/>
    <property type="evidence" value="ECO:0007669"/>
    <property type="project" value="TreeGrafter"/>
</dbReference>
<dbReference type="GO" id="GO:0005886">
    <property type="term" value="C:plasma membrane"/>
    <property type="evidence" value="ECO:0007669"/>
    <property type="project" value="TreeGrafter"/>
</dbReference>
<dbReference type="EMBL" id="DYDO01000001">
    <property type="protein sequence ID" value="DBA33611.1"/>
    <property type="molecule type" value="Genomic_DNA"/>
</dbReference>